<evidence type="ECO:0000259" key="9">
    <source>
        <dbReference type="PROSITE" id="PS51379"/>
    </source>
</evidence>
<dbReference type="InterPro" id="IPR051684">
    <property type="entry name" value="Electron_Trans/Redox"/>
</dbReference>
<evidence type="ECO:0000256" key="8">
    <source>
        <dbReference type="SAM" id="Phobius"/>
    </source>
</evidence>
<proteinExistence type="predicted"/>
<accession>A0A266Q8Z3</accession>
<evidence type="ECO:0000256" key="2">
    <source>
        <dbReference type="ARBA" id="ARBA00022485"/>
    </source>
</evidence>
<evidence type="ECO:0000313" key="11">
    <source>
        <dbReference type="Proteomes" id="UP000216101"/>
    </source>
</evidence>
<keyword evidence="3" id="KW-0479">Metal-binding</keyword>
<dbReference type="Gene3D" id="1.10.1060.10">
    <property type="entry name" value="Alpha-helical ferredoxin"/>
    <property type="match status" value="1"/>
</dbReference>
<keyword evidence="8" id="KW-0812">Transmembrane</keyword>
<evidence type="ECO:0000256" key="1">
    <source>
        <dbReference type="ARBA" id="ARBA00022448"/>
    </source>
</evidence>
<dbReference type="Gene3D" id="2.60.40.10">
    <property type="entry name" value="Immunoglobulins"/>
    <property type="match status" value="1"/>
</dbReference>
<evidence type="ECO:0000313" key="10">
    <source>
        <dbReference type="EMBL" id="OZY86086.1"/>
    </source>
</evidence>
<keyword evidence="1" id="KW-0813">Transport</keyword>
<dbReference type="Pfam" id="PF11614">
    <property type="entry name" value="FixG_C"/>
    <property type="match status" value="1"/>
</dbReference>
<feature type="domain" description="4Fe-4S ferredoxin-type" evidence="9">
    <location>
        <begin position="258"/>
        <end position="287"/>
    </location>
</feature>
<dbReference type="InterPro" id="IPR009051">
    <property type="entry name" value="Helical_ferredxn"/>
</dbReference>
<protein>
    <submittedName>
        <fullName evidence="10">Cytochrome c oxidase accessory protein CcoG</fullName>
    </submittedName>
</protein>
<feature type="transmembrane region" description="Helical" evidence="8">
    <location>
        <begin position="199"/>
        <end position="215"/>
    </location>
</feature>
<organism evidence="10 11">
    <name type="scientific">Cellvibrio mixtus</name>
    <dbReference type="NCBI Taxonomy" id="39650"/>
    <lineage>
        <taxon>Bacteria</taxon>
        <taxon>Pseudomonadati</taxon>
        <taxon>Pseudomonadota</taxon>
        <taxon>Gammaproteobacteria</taxon>
        <taxon>Cellvibrionales</taxon>
        <taxon>Cellvibrionaceae</taxon>
        <taxon>Cellvibrio</taxon>
    </lineage>
</organism>
<dbReference type="GO" id="GO:0005886">
    <property type="term" value="C:plasma membrane"/>
    <property type="evidence" value="ECO:0007669"/>
    <property type="project" value="TreeGrafter"/>
</dbReference>
<dbReference type="AlphaFoldDB" id="A0A266Q8Z3"/>
<evidence type="ECO:0000256" key="5">
    <source>
        <dbReference type="ARBA" id="ARBA00023004"/>
    </source>
</evidence>
<keyword evidence="11" id="KW-1185">Reference proteome</keyword>
<keyword evidence="5" id="KW-0408">Iron</keyword>
<keyword evidence="8" id="KW-0472">Membrane</keyword>
<dbReference type="Proteomes" id="UP000216101">
    <property type="component" value="Unassembled WGS sequence"/>
</dbReference>
<feature type="region of interest" description="Disordered" evidence="7">
    <location>
        <begin position="1"/>
        <end position="28"/>
    </location>
</feature>
<gene>
    <name evidence="10" type="ORF">CBP51_03385</name>
</gene>
<feature type="transmembrane region" description="Helical" evidence="8">
    <location>
        <begin position="87"/>
        <end position="108"/>
    </location>
</feature>
<feature type="transmembrane region" description="Helical" evidence="8">
    <location>
        <begin position="161"/>
        <end position="179"/>
    </location>
</feature>
<dbReference type="InterPro" id="IPR032879">
    <property type="entry name" value="FixG_C"/>
</dbReference>
<dbReference type="Pfam" id="PF13746">
    <property type="entry name" value="Fer4_18"/>
    <property type="match status" value="1"/>
</dbReference>
<dbReference type="EMBL" id="NHNI01000001">
    <property type="protein sequence ID" value="OZY86086.1"/>
    <property type="molecule type" value="Genomic_DNA"/>
</dbReference>
<dbReference type="PROSITE" id="PS00198">
    <property type="entry name" value="4FE4S_FER_1"/>
    <property type="match status" value="1"/>
</dbReference>
<evidence type="ECO:0000256" key="4">
    <source>
        <dbReference type="ARBA" id="ARBA00022982"/>
    </source>
</evidence>
<name>A0A266Q8Z3_9GAMM</name>
<dbReference type="Pfam" id="PF12801">
    <property type="entry name" value="Fer4_5"/>
    <property type="match status" value="1"/>
</dbReference>
<dbReference type="NCBIfam" id="TIGR02745">
    <property type="entry name" value="ccoG_rdxA_fixG"/>
    <property type="match status" value="1"/>
</dbReference>
<dbReference type="PROSITE" id="PS51379">
    <property type="entry name" value="4FE4S_FER_2"/>
    <property type="match status" value="1"/>
</dbReference>
<feature type="transmembrane region" description="Helical" evidence="8">
    <location>
        <begin position="344"/>
        <end position="364"/>
    </location>
</feature>
<reference evidence="11" key="1">
    <citation type="submission" date="2017-05" db="EMBL/GenBank/DDBJ databases">
        <authorList>
            <person name="Barney B.M."/>
        </authorList>
    </citation>
    <scope>NUCLEOTIDE SEQUENCE [LARGE SCALE GENOMIC DNA]</scope>
    <source>
        <strain evidence="11">PSBB022</strain>
    </source>
</reference>
<evidence type="ECO:0000256" key="3">
    <source>
        <dbReference type="ARBA" id="ARBA00022723"/>
    </source>
</evidence>
<dbReference type="PANTHER" id="PTHR30176">
    <property type="entry name" value="FERREDOXIN-TYPE PROTEIN NAPH"/>
    <property type="match status" value="1"/>
</dbReference>
<dbReference type="InterPro" id="IPR014116">
    <property type="entry name" value="Cyt_c_oxidase_cbb3_FixG"/>
</dbReference>
<evidence type="ECO:0000256" key="7">
    <source>
        <dbReference type="SAM" id="MobiDB-lite"/>
    </source>
</evidence>
<dbReference type="InterPro" id="IPR017896">
    <property type="entry name" value="4Fe4S_Fe-S-bd"/>
</dbReference>
<feature type="transmembrane region" description="Helical" evidence="8">
    <location>
        <begin position="40"/>
        <end position="60"/>
    </location>
</feature>
<keyword evidence="6" id="KW-0411">Iron-sulfur</keyword>
<dbReference type="RefSeq" id="WP_078043423.1">
    <property type="nucleotide sequence ID" value="NZ_NHNI01000001.1"/>
</dbReference>
<dbReference type="GO" id="GO:0051539">
    <property type="term" value="F:4 iron, 4 sulfur cluster binding"/>
    <property type="evidence" value="ECO:0007669"/>
    <property type="project" value="UniProtKB-KW"/>
</dbReference>
<keyword evidence="2" id="KW-0004">4Fe-4S</keyword>
<dbReference type="PANTHER" id="PTHR30176:SF3">
    <property type="entry name" value="FERREDOXIN-TYPE PROTEIN NAPH"/>
    <property type="match status" value="1"/>
</dbReference>
<dbReference type="GO" id="GO:0046872">
    <property type="term" value="F:metal ion binding"/>
    <property type="evidence" value="ECO:0007669"/>
    <property type="project" value="UniProtKB-KW"/>
</dbReference>
<dbReference type="InterPro" id="IPR013783">
    <property type="entry name" value="Ig-like_fold"/>
</dbReference>
<dbReference type="SUPFAM" id="SSF54862">
    <property type="entry name" value="4Fe-4S ferredoxins"/>
    <property type="match status" value="1"/>
</dbReference>
<dbReference type="InterPro" id="IPR017900">
    <property type="entry name" value="4Fe4S_Fe_S_CS"/>
</dbReference>
<evidence type="ECO:0000256" key="6">
    <source>
        <dbReference type="ARBA" id="ARBA00023014"/>
    </source>
</evidence>
<sequence length="479" mass="54166">MSEHIPVQQLPHQPRTHKPTPAERGGKIHTRSFSGIFRRLRMTIAGALALLFFGTAWINWDGHQAVLWDLAERKFYVFGTTFLPEDFLLLAFVMSISAFLLLAVTVVAGRVWCGYACPQSTWTWAFMWMEKITEGDSYQRVKLDAAPWSLDKLFRRSSKHALWILASLATGIAFMGYFMPVRTLVSDLASAQLEINYSFWVFFIAAMTYLNAGWLREKVCTHMCPYARFQSVMFDKDTLIIGYDTQRGESRGSRRKDEDYQAKGLGDCIDCHLCVQVCPTGIDIRNGLQMDCIGCAACVDACDSVMDKMGYARGLVSYTSERQLESSPAQRKSTKPGIRWRTSLVAYGVAIVALLAILAISLQAREQMALSAYRDRSVLRINSLGEPVNVYRLKLTNKTQQTQTYQLSLESDSSLYLTKTYQLTLIAGERVELPVAVALKHNDPIHNTGGHIDFRFHMSNINQPEQTIYQSASFLYRGK</sequence>
<comment type="caution">
    <text evidence="10">The sequence shown here is derived from an EMBL/GenBank/DDBJ whole genome shotgun (WGS) entry which is preliminary data.</text>
</comment>
<keyword evidence="8" id="KW-1133">Transmembrane helix</keyword>
<dbReference type="FunFam" id="1.10.1060.10:FF:000015">
    <property type="entry name" value="Cytochrome c oxidase accessory protein CcoG"/>
    <property type="match status" value="1"/>
</dbReference>
<keyword evidence="4" id="KW-0249">Electron transport</keyword>